<dbReference type="PIRSF" id="PIRSF000390">
    <property type="entry name" value="PLP_StrS"/>
    <property type="match status" value="1"/>
</dbReference>
<name>A0A1I0IF99_9ACTN</name>
<dbReference type="GO" id="GO:0008483">
    <property type="term" value="F:transaminase activity"/>
    <property type="evidence" value="ECO:0007669"/>
    <property type="project" value="TreeGrafter"/>
</dbReference>
<comment type="similarity">
    <text evidence="2 5">Belongs to the DegT/DnrJ/EryC1 family.</text>
</comment>
<dbReference type="InterPro" id="IPR000653">
    <property type="entry name" value="DegT/StrS_aminotransferase"/>
</dbReference>
<dbReference type="InterPro" id="IPR015424">
    <property type="entry name" value="PyrdxlP-dep_Trfase"/>
</dbReference>
<sequence length="433" mass="45405">MVAHELIRFQAPALPSLRDIEPYFAEAERVRWFSNGGPCVTRLERECANALGLLHPGVAVNNATSGLMVALRACLGTPDGERRLVAVPSFTFIASVNAVVWAGFEPVFVDIDPDDWHISESSLARLHDLRGSLAGILLCSTFGTAPSAARRASLAAATCALGVPVVVDSAAGFGAVDEDGRPLGDQGDVEVFSFHATKPFAIGEGGLVTSRSDGVLDTVSELVNFGFDHTRSVTGHLGINGKMPELTAAVGLTVLDRFDEVLTRRRTAAAWLRDELEPAGIAFQAGSTGSTFQFVPIALPTPAARGLLLQKAQDARIEVRAYFDPPMHRLPALTTCRQVGDLAVTGSLAERIIGLPMANDISATSLERIRDLVLSAGTTAPRGTGRRPPREPAAAAGAPGSVPGIPQPRGAALTEGDPDRPGAAPAVTPRPAQ</sequence>
<evidence type="ECO:0000313" key="8">
    <source>
        <dbReference type="Proteomes" id="UP000198507"/>
    </source>
</evidence>
<dbReference type="RefSeq" id="WP_091448368.1">
    <property type="nucleotide sequence ID" value="NZ_FOIE01000011.1"/>
</dbReference>
<feature type="modified residue" description="N6-(pyridoxal phosphate)lysine" evidence="4">
    <location>
        <position position="198"/>
    </location>
</feature>
<evidence type="ECO:0000256" key="4">
    <source>
        <dbReference type="PIRSR" id="PIRSR000390-2"/>
    </source>
</evidence>
<evidence type="ECO:0000256" key="6">
    <source>
        <dbReference type="SAM" id="MobiDB-lite"/>
    </source>
</evidence>
<dbReference type="Pfam" id="PF01041">
    <property type="entry name" value="DegT_DnrJ_EryC1"/>
    <property type="match status" value="1"/>
</dbReference>
<evidence type="ECO:0000256" key="3">
    <source>
        <dbReference type="PIRSR" id="PIRSR000390-1"/>
    </source>
</evidence>
<dbReference type="Gene3D" id="3.40.640.10">
    <property type="entry name" value="Type I PLP-dependent aspartate aminotransferase-like (Major domain)"/>
    <property type="match status" value="1"/>
</dbReference>
<evidence type="ECO:0000256" key="1">
    <source>
        <dbReference type="ARBA" id="ARBA00022898"/>
    </source>
</evidence>
<keyword evidence="1 4" id="KW-0663">Pyridoxal phosphate</keyword>
<dbReference type="AlphaFoldDB" id="A0A1I0IF99"/>
<organism evidence="7 8">
    <name type="scientific">Geodermatophilus poikilotrophus</name>
    <dbReference type="NCBI Taxonomy" id="1333667"/>
    <lineage>
        <taxon>Bacteria</taxon>
        <taxon>Bacillati</taxon>
        <taxon>Actinomycetota</taxon>
        <taxon>Actinomycetes</taxon>
        <taxon>Geodermatophilales</taxon>
        <taxon>Geodermatophilaceae</taxon>
        <taxon>Geodermatophilus</taxon>
    </lineage>
</organism>
<dbReference type="SUPFAM" id="SSF53383">
    <property type="entry name" value="PLP-dependent transferases"/>
    <property type="match status" value="1"/>
</dbReference>
<dbReference type="GO" id="GO:0030170">
    <property type="term" value="F:pyridoxal phosphate binding"/>
    <property type="evidence" value="ECO:0007669"/>
    <property type="project" value="TreeGrafter"/>
</dbReference>
<dbReference type="PANTHER" id="PTHR30244">
    <property type="entry name" value="TRANSAMINASE"/>
    <property type="match status" value="1"/>
</dbReference>
<evidence type="ECO:0000313" key="7">
    <source>
        <dbReference type="EMBL" id="SET95506.1"/>
    </source>
</evidence>
<feature type="region of interest" description="Disordered" evidence="6">
    <location>
        <begin position="377"/>
        <end position="433"/>
    </location>
</feature>
<accession>A0A1I0IF99</accession>
<dbReference type="Proteomes" id="UP000198507">
    <property type="component" value="Unassembled WGS sequence"/>
</dbReference>
<evidence type="ECO:0000256" key="2">
    <source>
        <dbReference type="ARBA" id="ARBA00037999"/>
    </source>
</evidence>
<gene>
    <name evidence="7" type="ORF">SAMN04488546_4423</name>
</gene>
<dbReference type="PANTHER" id="PTHR30244:SF9">
    <property type="entry name" value="PROTEIN RV3402C"/>
    <property type="match status" value="1"/>
</dbReference>
<keyword evidence="8" id="KW-1185">Reference proteome</keyword>
<dbReference type="EMBL" id="FOIE01000011">
    <property type="protein sequence ID" value="SET95506.1"/>
    <property type="molecule type" value="Genomic_DNA"/>
</dbReference>
<dbReference type="GO" id="GO:0000271">
    <property type="term" value="P:polysaccharide biosynthetic process"/>
    <property type="evidence" value="ECO:0007669"/>
    <property type="project" value="TreeGrafter"/>
</dbReference>
<dbReference type="OrthoDB" id="5342089at2"/>
<feature type="active site" description="Proton acceptor" evidence="3">
    <location>
        <position position="198"/>
    </location>
</feature>
<protein>
    <submittedName>
        <fullName evidence="7">dTDP-4-amino-4,6-dideoxygalactose transaminase</fullName>
    </submittedName>
</protein>
<evidence type="ECO:0000256" key="5">
    <source>
        <dbReference type="RuleBase" id="RU004508"/>
    </source>
</evidence>
<dbReference type="InterPro" id="IPR015421">
    <property type="entry name" value="PyrdxlP-dep_Trfase_major"/>
</dbReference>
<reference evidence="8" key="1">
    <citation type="submission" date="2016-10" db="EMBL/GenBank/DDBJ databases">
        <authorList>
            <person name="Varghese N."/>
            <person name="Submissions S."/>
        </authorList>
    </citation>
    <scope>NUCLEOTIDE SEQUENCE [LARGE SCALE GENOMIC DNA]</scope>
    <source>
        <strain evidence="8">DSM 44209</strain>
    </source>
</reference>
<proteinExistence type="inferred from homology"/>